<dbReference type="InterPro" id="IPR019789">
    <property type="entry name" value="Xul5P/Fru6P_PKetolase_ThDP_BS"/>
</dbReference>
<dbReference type="Pfam" id="PF09363">
    <property type="entry name" value="XFP_C"/>
    <property type="match status" value="1"/>
</dbReference>
<dbReference type="InterPro" id="IPR018969">
    <property type="entry name" value="Xul5P/Fru6P_PKetolase_C"/>
</dbReference>
<dbReference type="Pfam" id="PF03894">
    <property type="entry name" value="XFP"/>
    <property type="match status" value="1"/>
</dbReference>
<dbReference type="SUPFAM" id="SSF52518">
    <property type="entry name" value="Thiamin diphosphate-binding fold (THDP-binding)"/>
    <property type="match status" value="2"/>
</dbReference>
<dbReference type="InterPro" id="IPR018970">
    <property type="entry name" value="Xul5P/Fru6P_PKetolase_N"/>
</dbReference>
<organism evidence="8 9">
    <name type="scientific">Cladonia borealis</name>
    <dbReference type="NCBI Taxonomy" id="184061"/>
    <lineage>
        <taxon>Eukaryota</taxon>
        <taxon>Fungi</taxon>
        <taxon>Dikarya</taxon>
        <taxon>Ascomycota</taxon>
        <taxon>Pezizomycotina</taxon>
        <taxon>Lecanoromycetes</taxon>
        <taxon>OSLEUM clade</taxon>
        <taxon>Lecanoromycetidae</taxon>
        <taxon>Lecanorales</taxon>
        <taxon>Lecanorineae</taxon>
        <taxon>Cladoniaceae</taxon>
        <taxon>Cladonia</taxon>
    </lineage>
</organism>
<accession>A0AA39QZX0</accession>
<dbReference type="SUPFAM" id="SSF52922">
    <property type="entry name" value="TK C-terminal domain-like"/>
    <property type="match status" value="1"/>
</dbReference>
<dbReference type="Gene3D" id="3.40.50.970">
    <property type="match status" value="2"/>
</dbReference>
<feature type="region of interest" description="Disordered" evidence="5">
    <location>
        <begin position="799"/>
        <end position="819"/>
    </location>
</feature>
<dbReference type="GO" id="GO:0005975">
    <property type="term" value="P:carbohydrate metabolic process"/>
    <property type="evidence" value="ECO:0007669"/>
    <property type="project" value="InterPro"/>
</dbReference>
<dbReference type="Gene3D" id="3.40.50.920">
    <property type="match status" value="1"/>
</dbReference>
<dbReference type="PANTHER" id="PTHR31273">
    <property type="entry name" value="PHOSPHOKETOLASE-RELATED"/>
    <property type="match status" value="1"/>
</dbReference>
<evidence type="ECO:0000256" key="5">
    <source>
        <dbReference type="SAM" id="MobiDB-lite"/>
    </source>
</evidence>
<feature type="compositionally biased region" description="Basic and acidic residues" evidence="5">
    <location>
        <begin position="809"/>
        <end position="819"/>
    </location>
</feature>
<dbReference type="PROSITE" id="PS60002">
    <property type="entry name" value="PHOSPHOKETOLASE_1"/>
    <property type="match status" value="1"/>
</dbReference>
<name>A0AA39QZX0_9LECA</name>
<comment type="caution">
    <text evidence="8">The sequence shown here is derived from an EMBL/GenBank/DDBJ whole genome shotgun (WGS) entry which is preliminary data.</text>
</comment>
<dbReference type="GO" id="GO:0016832">
    <property type="term" value="F:aldehyde-lyase activity"/>
    <property type="evidence" value="ECO:0007669"/>
    <property type="project" value="InterPro"/>
</dbReference>
<proteinExistence type="inferred from homology"/>
<keyword evidence="9" id="KW-1185">Reference proteome</keyword>
<keyword evidence="4" id="KW-0456">Lyase</keyword>
<evidence type="ECO:0000256" key="4">
    <source>
        <dbReference type="ARBA" id="ARBA00023239"/>
    </source>
</evidence>
<protein>
    <recommendedName>
        <fullName evidence="10">Phosphoketolase</fullName>
    </recommendedName>
</protein>
<dbReference type="InterPro" id="IPR029061">
    <property type="entry name" value="THDP-binding"/>
</dbReference>
<dbReference type="InterPro" id="IPR005593">
    <property type="entry name" value="Xul5P/Fru6P_PKetolase"/>
</dbReference>
<dbReference type="InterPro" id="IPR009014">
    <property type="entry name" value="Transketo_C/PFOR_II"/>
</dbReference>
<dbReference type="NCBIfam" id="NF003616">
    <property type="entry name" value="PRK05261.1-1"/>
    <property type="match status" value="1"/>
</dbReference>
<evidence type="ECO:0000256" key="1">
    <source>
        <dbReference type="ARBA" id="ARBA00001964"/>
    </source>
</evidence>
<reference evidence="8" key="1">
    <citation type="submission" date="2023-03" db="EMBL/GenBank/DDBJ databases">
        <title>Complete genome of Cladonia borealis.</title>
        <authorList>
            <person name="Park H."/>
        </authorList>
    </citation>
    <scope>NUCLEOTIDE SEQUENCE</scope>
    <source>
        <strain evidence="8">ANT050790</strain>
    </source>
</reference>
<dbReference type="InterPro" id="IPR019790">
    <property type="entry name" value="Xul5P/Fru6P_PKetolase_CS"/>
</dbReference>
<evidence type="ECO:0000313" key="8">
    <source>
        <dbReference type="EMBL" id="KAK0511314.1"/>
    </source>
</evidence>
<gene>
    <name evidence="8" type="ORF">JMJ35_005887</name>
</gene>
<dbReference type="PROSITE" id="PS60003">
    <property type="entry name" value="PHOSPHOKETOLASE_2"/>
    <property type="match status" value="1"/>
</dbReference>
<evidence type="ECO:0000256" key="2">
    <source>
        <dbReference type="ARBA" id="ARBA00005623"/>
    </source>
</evidence>
<dbReference type="PIRSF" id="PIRSF017245">
    <property type="entry name" value="Phosphoketolase"/>
    <property type="match status" value="1"/>
</dbReference>
<dbReference type="Pfam" id="PF09364">
    <property type="entry name" value="XFP_N"/>
    <property type="match status" value="1"/>
</dbReference>
<sequence length="819" mass="90920">MPGEEIDRPNPQPLPSHIDDNVLSLAVKLDKTKLDESTYTGLSEFRRAANYIAAAMIFLADNILLERDLTFDDIKPRLLGHWGTCPGLTLVYSHLNLLATQRKQDIIFVVGPGHGAPAILSSLWLEGSLGKFYPEYGRNKAGLKKLITKFSTPSGFPSHINAETPGAIHEGGELGYALSVAFGAVMDKPDLVVACVVGDGEAETGPTATAWHGAKFIDPAESGAVLPIVHVNGFKISERTIYGCMDDKEMVTLFTGYGYQCRFVEDLEDIDADMCRSMEWALDEIHKIQKAARSGKPIMKPRWPVLIMRTPKGWGAPQKVHGKFMEGSFRAHQVPLMAAKSDSGELKQLQEWLGSYKPKELFTEDGGIVEEILSIIPKDDSKTLGQQNDTYGSHDVLKLPDWKKYAAKKGGQASCMTTIGELLDQTMVDNPKSFRIFSPDELVSNKLDAVFRHTGRNFQWDEFSNARGGRVIEILSEHTCQGFMQGYTLTGRTALFPSYESFLGIVHTMMVQYSKFNKMARETSWRKDVSSINYLETSTWTRQEHNGFSHQNPSFIGAVLNLKPGAARVYLPPDANTFLSTIAHCLRSKNYVNLMVGSKQPQPVFLSAEEADSHCRAGASVWKFASTDDGLDPDVVLVGIGAEITFEVIEAAAMLRKIAPNLRVRVVNVTDLMILKHEGGHPHALSHESFDALFTADRPIHINYHGYPDEIKALIFGRPNLQRVTIEAYREEGSTTTPLDMMLRNRVSRYHVAEAAIKGAAVRNEKVKLDMHEMLSGLRHQLVKLQQYIMTTGKDPEGTYDTPAFGGKESVHRDVGYAD</sequence>
<evidence type="ECO:0000259" key="7">
    <source>
        <dbReference type="Pfam" id="PF09364"/>
    </source>
</evidence>
<evidence type="ECO:0000259" key="6">
    <source>
        <dbReference type="Pfam" id="PF09363"/>
    </source>
</evidence>
<evidence type="ECO:0008006" key="10">
    <source>
        <dbReference type="Google" id="ProtNLM"/>
    </source>
</evidence>
<evidence type="ECO:0000256" key="3">
    <source>
        <dbReference type="ARBA" id="ARBA00023052"/>
    </source>
</evidence>
<comment type="cofactor">
    <cofactor evidence="1">
        <name>thiamine diphosphate</name>
        <dbReference type="ChEBI" id="CHEBI:58937"/>
    </cofactor>
</comment>
<evidence type="ECO:0000313" key="9">
    <source>
        <dbReference type="Proteomes" id="UP001166286"/>
    </source>
</evidence>
<dbReference type="Proteomes" id="UP001166286">
    <property type="component" value="Unassembled WGS sequence"/>
</dbReference>
<comment type="similarity">
    <text evidence="2">Belongs to the XFP family.</text>
</comment>
<feature type="domain" description="Xylulose 5-phosphate/Fructose 6-phosphate phosphoketolase C-terminal" evidence="6">
    <location>
        <begin position="599"/>
        <end position="802"/>
    </location>
</feature>
<dbReference type="EMBL" id="JAFEKC020000013">
    <property type="protein sequence ID" value="KAK0511314.1"/>
    <property type="molecule type" value="Genomic_DNA"/>
</dbReference>
<keyword evidence="3" id="KW-0786">Thiamine pyrophosphate</keyword>
<dbReference type="AlphaFoldDB" id="A0AA39QZX0"/>
<feature type="domain" description="Xylulose 5-phosphate/Fructose 6-phosphate phosphoketolase N-terminal" evidence="7">
    <location>
        <begin position="35"/>
        <end position="394"/>
    </location>
</feature>
<dbReference type="PANTHER" id="PTHR31273:SF1">
    <property type="entry name" value="PHOSPHOKETOLASE-RELATED"/>
    <property type="match status" value="1"/>
</dbReference>